<evidence type="ECO:0000256" key="1">
    <source>
        <dbReference type="ARBA" id="ARBA00022723"/>
    </source>
</evidence>
<proteinExistence type="inferred from homology"/>
<comment type="similarity">
    <text evidence="4">Belongs to the cyclic nucleotide phosphodiesterase class-III family.</text>
</comment>
<dbReference type="AlphaFoldDB" id="I9DNJ2"/>
<organism evidence="6 7">
    <name type="scientific">Alishewanella agri BL06</name>
    <dbReference type="NCBI Taxonomy" id="1195246"/>
    <lineage>
        <taxon>Bacteria</taxon>
        <taxon>Pseudomonadati</taxon>
        <taxon>Pseudomonadota</taxon>
        <taxon>Gammaproteobacteria</taxon>
        <taxon>Alteromonadales</taxon>
        <taxon>Alteromonadaceae</taxon>
        <taxon>Alishewanella</taxon>
    </lineage>
</organism>
<dbReference type="PANTHER" id="PTHR42988:SF2">
    <property type="entry name" value="CYCLIC NUCLEOTIDE PHOSPHODIESTERASE CBUA0032-RELATED"/>
    <property type="match status" value="1"/>
</dbReference>
<dbReference type="InterPro" id="IPR029052">
    <property type="entry name" value="Metallo-depent_PP-like"/>
</dbReference>
<reference evidence="6 7" key="1">
    <citation type="journal article" date="2012" name="J. Bacteriol.">
        <title>Genome Sequence of Pectin-Degrading Alishewanella agri, Isolated from Landfill Soil.</title>
        <authorList>
            <person name="Kim J."/>
            <person name="Jung J."/>
            <person name="Sung J.S."/>
            <person name="Chun J."/>
            <person name="Park W."/>
        </authorList>
    </citation>
    <scope>NUCLEOTIDE SEQUENCE [LARGE SCALE GENOMIC DNA]</scope>
    <source>
        <strain evidence="6 7">BL06</strain>
    </source>
</reference>
<evidence type="ECO:0000313" key="7">
    <source>
        <dbReference type="Proteomes" id="UP000035062"/>
    </source>
</evidence>
<dbReference type="Pfam" id="PF00149">
    <property type="entry name" value="Metallophos"/>
    <property type="match status" value="1"/>
</dbReference>
<dbReference type="GO" id="GO:0046872">
    <property type="term" value="F:metal ion binding"/>
    <property type="evidence" value="ECO:0007669"/>
    <property type="project" value="UniProtKB-KW"/>
</dbReference>
<sequence>MTSYLLPLQHSYRLVQLTDCHLLAQPDGWYQGCQPALHLRQIIAFLQSDRPDAVILTGDLTQDHSAASYALLAELLSPLHCPVFLVPGNHDDLHLLTELTQRRPFVAAESLLLADWQLFLLDSKGPTPAGSFPQPKQQALQQQFRQSTSTHFWLFMHHHPQPLACFIDQYGLTEQQAFWQLLQAEPRVRGLSHGHAHLAYQRQQQGIQLVGCPASSVQFLETPDWQTVNQGPQWCEWRFSAGGTVRWQFKRI</sequence>
<dbReference type="eggNOG" id="COG1409">
    <property type="taxonomic scope" value="Bacteria"/>
</dbReference>
<dbReference type="Proteomes" id="UP000035062">
    <property type="component" value="Unassembled WGS sequence"/>
</dbReference>
<dbReference type="EMBL" id="AKKU01000026">
    <property type="protein sequence ID" value="EIW87565.1"/>
    <property type="molecule type" value="Genomic_DNA"/>
</dbReference>
<dbReference type="PANTHER" id="PTHR42988">
    <property type="entry name" value="PHOSPHOHYDROLASE"/>
    <property type="match status" value="1"/>
</dbReference>
<comment type="caution">
    <text evidence="6">The sequence shown here is derived from an EMBL/GenBank/DDBJ whole genome shotgun (WGS) entry which is preliminary data.</text>
</comment>
<dbReference type="STRING" id="1195246.AGRI_13630"/>
<dbReference type="InterPro" id="IPR050884">
    <property type="entry name" value="CNP_phosphodiesterase-III"/>
</dbReference>
<dbReference type="InterPro" id="IPR004843">
    <property type="entry name" value="Calcineurin-like_PHP"/>
</dbReference>
<accession>I9DNJ2</accession>
<evidence type="ECO:0000259" key="5">
    <source>
        <dbReference type="Pfam" id="PF00149"/>
    </source>
</evidence>
<name>I9DNJ2_9ALTE</name>
<evidence type="ECO:0000256" key="3">
    <source>
        <dbReference type="ARBA" id="ARBA00023004"/>
    </source>
</evidence>
<keyword evidence="3" id="KW-0408">Iron</keyword>
<gene>
    <name evidence="6" type="ORF">AGRI_13630</name>
</gene>
<dbReference type="GO" id="GO:0016787">
    <property type="term" value="F:hydrolase activity"/>
    <property type="evidence" value="ECO:0007669"/>
    <property type="project" value="UniProtKB-KW"/>
</dbReference>
<evidence type="ECO:0000256" key="4">
    <source>
        <dbReference type="ARBA" id="ARBA00025742"/>
    </source>
</evidence>
<protein>
    <submittedName>
        <fullName evidence="6">Cyclic 3',5'-adenosine monophosphate phosphodiesterase</fullName>
    </submittedName>
</protein>
<evidence type="ECO:0000256" key="2">
    <source>
        <dbReference type="ARBA" id="ARBA00022801"/>
    </source>
</evidence>
<keyword evidence="7" id="KW-1185">Reference proteome</keyword>
<keyword evidence="2" id="KW-0378">Hydrolase</keyword>
<feature type="domain" description="Calcineurin-like phosphoesterase" evidence="5">
    <location>
        <begin position="13"/>
        <end position="197"/>
    </location>
</feature>
<dbReference type="RefSeq" id="WP_008985501.1">
    <property type="nucleotide sequence ID" value="NZ_AKKU01000026.1"/>
</dbReference>
<keyword evidence="1" id="KW-0479">Metal-binding</keyword>
<dbReference type="SUPFAM" id="SSF56300">
    <property type="entry name" value="Metallo-dependent phosphatases"/>
    <property type="match status" value="1"/>
</dbReference>
<dbReference type="PATRIC" id="fig|1195246.3.peg.2710"/>
<evidence type="ECO:0000313" key="6">
    <source>
        <dbReference type="EMBL" id="EIW87565.1"/>
    </source>
</evidence>
<dbReference type="Gene3D" id="3.60.21.10">
    <property type="match status" value="1"/>
</dbReference>